<evidence type="ECO:0000313" key="1">
    <source>
        <dbReference type="EMBL" id="MFB5683880.1"/>
    </source>
</evidence>
<evidence type="ECO:0000313" key="2">
    <source>
        <dbReference type="Proteomes" id="UP001580407"/>
    </source>
</evidence>
<organism evidence="1 2">
    <name type="scientific">Paenibacillus terreus</name>
    <dbReference type="NCBI Taxonomy" id="1387834"/>
    <lineage>
        <taxon>Bacteria</taxon>
        <taxon>Bacillati</taxon>
        <taxon>Bacillota</taxon>
        <taxon>Bacilli</taxon>
        <taxon>Bacillales</taxon>
        <taxon>Paenibacillaceae</taxon>
        <taxon>Paenibacillus</taxon>
    </lineage>
</organism>
<reference evidence="1 2" key="1">
    <citation type="submission" date="2024-09" db="EMBL/GenBank/DDBJ databases">
        <authorList>
            <person name="Ruan L."/>
        </authorList>
    </citation>
    <scope>NUCLEOTIDE SEQUENCE [LARGE SCALE GENOMIC DNA]</scope>
    <source>
        <strain evidence="1 2">D33</strain>
    </source>
</reference>
<proteinExistence type="predicted"/>
<accession>A0ABV5BE46</accession>
<keyword evidence="2" id="KW-1185">Reference proteome</keyword>
<dbReference type="Proteomes" id="UP001580407">
    <property type="component" value="Unassembled WGS sequence"/>
</dbReference>
<dbReference type="RefSeq" id="WP_375527602.1">
    <property type="nucleotide sequence ID" value="NZ_JBHILM010000032.1"/>
</dbReference>
<sequence>MSESQFKDWIKLSAVIADVQDTTNIECPNCHQFDVDYQYVGDIQSRTGFLDIWCNACLHGIHLSRTKAPEKASIIPFDAVEEYTKKVPKFTPIEPV</sequence>
<gene>
    <name evidence="1" type="ORF">ACE3NQ_23475</name>
</gene>
<comment type="caution">
    <text evidence="1">The sequence shown here is derived from an EMBL/GenBank/DDBJ whole genome shotgun (WGS) entry which is preliminary data.</text>
</comment>
<dbReference type="EMBL" id="JBHILM010000032">
    <property type="protein sequence ID" value="MFB5683880.1"/>
    <property type="molecule type" value="Genomic_DNA"/>
</dbReference>
<name>A0ABV5BE46_9BACL</name>
<protein>
    <submittedName>
        <fullName evidence="1">Uncharacterized protein</fullName>
    </submittedName>
</protein>